<reference evidence="1" key="1">
    <citation type="submission" date="2019-07" db="EMBL/GenBank/DDBJ databases">
        <authorList>
            <person name="Dittberner H."/>
        </authorList>
    </citation>
    <scope>NUCLEOTIDE SEQUENCE [LARGE SCALE GENOMIC DNA]</scope>
</reference>
<comment type="caution">
    <text evidence="1">The sequence shown here is derived from an EMBL/GenBank/DDBJ whole genome shotgun (WGS) entry which is preliminary data.</text>
</comment>
<organism evidence="1 2">
    <name type="scientific">Arabis nemorensis</name>
    <dbReference type="NCBI Taxonomy" id="586526"/>
    <lineage>
        <taxon>Eukaryota</taxon>
        <taxon>Viridiplantae</taxon>
        <taxon>Streptophyta</taxon>
        <taxon>Embryophyta</taxon>
        <taxon>Tracheophyta</taxon>
        <taxon>Spermatophyta</taxon>
        <taxon>Magnoliopsida</taxon>
        <taxon>eudicotyledons</taxon>
        <taxon>Gunneridae</taxon>
        <taxon>Pentapetalae</taxon>
        <taxon>rosids</taxon>
        <taxon>malvids</taxon>
        <taxon>Brassicales</taxon>
        <taxon>Brassicaceae</taxon>
        <taxon>Arabideae</taxon>
        <taxon>Arabis</taxon>
    </lineage>
</organism>
<dbReference type="AlphaFoldDB" id="A0A565CWQ1"/>
<evidence type="ECO:0000313" key="1">
    <source>
        <dbReference type="EMBL" id="VVB18002.1"/>
    </source>
</evidence>
<evidence type="ECO:0008006" key="3">
    <source>
        <dbReference type="Google" id="ProtNLM"/>
    </source>
</evidence>
<dbReference type="Proteomes" id="UP000489600">
    <property type="component" value="Unassembled WGS sequence"/>
</dbReference>
<name>A0A565CWQ1_9BRAS</name>
<evidence type="ECO:0000313" key="2">
    <source>
        <dbReference type="Proteomes" id="UP000489600"/>
    </source>
</evidence>
<proteinExistence type="predicted"/>
<dbReference type="EMBL" id="CABITT030000008">
    <property type="protein sequence ID" value="VVB18002.1"/>
    <property type="molecule type" value="Genomic_DNA"/>
</dbReference>
<sequence length="66" mass="7306">MADSSKGKGIERVLWWRLPCILNEAVSLHNVGLEIRDITSRLSKIAASMRDYGIKEAMEGDAKSST</sequence>
<accession>A0A565CWQ1</accession>
<protein>
    <recommendedName>
        <fullName evidence="3">Rx N-terminal domain-containing protein</fullName>
    </recommendedName>
</protein>
<dbReference type="OrthoDB" id="3027644at2759"/>
<keyword evidence="2" id="KW-1185">Reference proteome</keyword>
<gene>
    <name evidence="1" type="ORF">ANE_LOCUS28446</name>
</gene>